<accession>A0AAV4FEI0</accession>
<dbReference type="EMBL" id="BMAT01007787">
    <property type="protein sequence ID" value="GFR71280.1"/>
    <property type="molecule type" value="Genomic_DNA"/>
</dbReference>
<keyword evidence="1" id="KW-0732">Signal</keyword>
<feature type="chain" id="PRO_5043741483" description="Secreted protein" evidence="1">
    <location>
        <begin position="19"/>
        <end position="90"/>
    </location>
</feature>
<dbReference type="Proteomes" id="UP000762676">
    <property type="component" value="Unassembled WGS sequence"/>
</dbReference>
<keyword evidence="3" id="KW-1185">Reference proteome</keyword>
<reference evidence="2 3" key="1">
    <citation type="journal article" date="2021" name="Elife">
        <title>Chloroplast acquisition without the gene transfer in kleptoplastic sea slugs, Plakobranchus ocellatus.</title>
        <authorList>
            <person name="Maeda T."/>
            <person name="Takahashi S."/>
            <person name="Yoshida T."/>
            <person name="Shimamura S."/>
            <person name="Takaki Y."/>
            <person name="Nagai Y."/>
            <person name="Toyoda A."/>
            <person name="Suzuki Y."/>
            <person name="Arimoto A."/>
            <person name="Ishii H."/>
            <person name="Satoh N."/>
            <person name="Nishiyama T."/>
            <person name="Hasebe M."/>
            <person name="Maruyama T."/>
            <person name="Minagawa J."/>
            <person name="Obokata J."/>
            <person name="Shigenobu S."/>
        </authorList>
    </citation>
    <scope>NUCLEOTIDE SEQUENCE [LARGE SCALE GENOMIC DNA]</scope>
</reference>
<evidence type="ECO:0008006" key="4">
    <source>
        <dbReference type="Google" id="ProtNLM"/>
    </source>
</evidence>
<comment type="caution">
    <text evidence="2">The sequence shown here is derived from an EMBL/GenBank/DDBJ whole genome shotgun (WGS) entry which is preliminary data.</text>
</comment>
<name>A0AAV4FEI0_9GAST</name>
<proteinExistence type="predicted"/>
<dbReference type="AlphaFoldDB" id="A0AAV4FEI0"/>
<sequence length="90" mass="9595">MARVFTASLRVPTLLVLAFTVSLKSEDAIVSYVNNWRQSFTLRLTVLWETSCRNYTAFSSSVTVTGGGDSPAAGPLVELGPLSACGLLIV</sequence>
<gene>
    <name evidence="2" type="ORF">ElyMa_003808100</name>
</gene>
<evidence type="ECO:0000313" key="2">
    <source>
        <dbReference type="EMBL" id="GFR71280.1"/>
    </source>
</evidence>
<evidence type="ECO:0000256" key="1">
    <source>
        <dbReference type="SAM" id="SignalP"/>
    </source>
</evidence>
<protein>
    <recommendedName>
        <fullName evidence="4">Secreted protein</fullName>
    </recommendedName>
</protein>
<evidence type="ECO:0000313" key="3">
    <source>
        <dbReference type="Proteomes" id="UP000762676"/>
    </source>
</evidence>
<feature type="signal peptide" evidence="1">
    <location>
        <begin position="1"/>
        <end position="18"/>
    </location>
</feature>
<organism evidence="2 3">
    <name type="scientific">Elysia marginata</name>
    <dbReference type="NCBI Taxonomy" id="1093978"/>
    <lineage>
        <taxon>Eukaryota</taxon>
        <taxon>Metazoa</taxon>
        <taxon>Spiralia</taxon>
        <taxon>Lophotrochozoa</taxon>
        <taxon>Mollusca</taxon>
        <taxon>Gastropoda</taxon>
        <taxon>Heterobranchia</taxon>
        <taxon>Euthyneura</taxon>
        <taxon>Panpulmonata</taxon>
        <taxon>Sacoglossa</taxon>
        <taxon>Placobranchoidea</taxon>
        <taxon>Plakobranchidae</taxon>
        <taxon>Elysia</taxon>
    </lineage>
</organism>